<dbReference type="AlphaFoldDB" id="C4FKK7"/>
<dbReference type="PANTHER" id="PTHR10291">
    <property type="entry name" value="DEHYDRODOLICHYL DIPHOSPHATE SYNTHASE FAMILY MEMBER"/>
    <property type="match status" value="1"/>
</dbReference>
<dbReference type="NCBIfam" id="NF011405">
    <property type="entry name" value="PRK14830.1"/>
    <property type="match status" value="1"/>
</dbReference>
<feature type="binding site" evidence="2">
    <location>
        <position position="30"/>
    </location>
    <ligand>
        <name>substrate</name>
    </ligand>
</feature>
<name>C4FKK7_9AQUI</name>
<feature type="binding site" evidence="2">
    <location>
        <position position="198"/>
    </location>
    <ligand>
        <name>Mg(2+)</name>
        <dbReference type="ChEBI" id="CHEBI:18420"/>
    </ligand>
</feature>
<dbReference type="FunFam" id="3.40.1180.10:FF:000001">
    <property type="entry name" value="(2E,6E)-farnesyl-diphosphate-specific ditrans,polycis-undecaprenyl-diphosphate synthase"/>
    <property type="match status" value="1"/>
</dbReference>
<dbReference type="PANTHER" id="PTHR10291:SF0">
    <property type="entry name" value="DEHYDRODOLICHYL DIPHOSPHATE SYNTHASE 2"/>
    <property type="match status" value="1"/>
</dbReference>
<dbReference type="EC" id="2.5.1.-" evidence="2"/>
<protein>
    <recommendedName>
        <fullName evidence="2">Isoprenyl transferase</fullName>
        <ecNumber evidence="2">2.5.1.-</ecNumber>
    </recommendedName>
</protein>
<evidence type="ECO:0000313" key="4">
    <source>
        <dbReference type="Proteomes" id="UP000005540"/>
    </source>
</evidence>
<dbReference type="Proteomes" id="UP000005540">
    <property type="component" value="Unassembled WGS sequence"/>
</dbReference>
<comment type="subunit">
    <text evidence="2">Homodimer.</text>
</comment>
<feature type="binding site" evidence="2">
    <location>
        <begin position="18"/>
        <end position="21"/>
    </location>
    <ligand>
        <name>substrate</name>
    </ligand>
</feature>
<dbReference type="RefSeq" id="WP_007547203.1">
    <property type="nucleotide sequence ID" value="NZ_ABZS01000102.1"/>
</dbReference>
<accession>C4FKK7</accession>
<dbReference type="NCBIfam" id="TIGR00055">
    <property type="entry name" value="uppS"/>
    <property type="match status" value="1"/>
</dbReference>
<sequence>MIENLFKIPEHVAIIMDGNGRWAKMRGLDRVYGHREGVKTVERTIKFAKKVGIKYITLFAFSTENWQRPIEEVNAIMQLLVEYIHEKLPFLKENDIKLLFMGRKEGLWDSVLEAMKKAEDETKNCSSLIVIIGLNYSGKAEIVDAVNKILKSNVEKIDEESFRNYLYLPEIPDPDLLIRTSGEKRISNFILWQLAYTELYFTDVLWPDFDEEEFLKALYDYQSRDRRFGRV</sequence>
<proteinExistence type="inferred from homology"/>
<keyword evidence="2" id="KW-0460">Magnesium</keyword>
<comment type="caution">
    <text evidence="3">The sequence shown here is derived from an EMBL/GenBank/DDBJ whole genome shotgun (WGS) entry which is preliminary data.</text>
</comment>
<feature type="binding site" evidence="2">
    <location>
        <position position="66"/>
    </location>
    <ligand>
        <name>substrate</name>
    </ligand>
</feature>
<evidence type="ECO:0000256" key="2">
    <source>
        <dbReference type="HAMAP-Rule" id="MF_01139"/>
    </source>
</evidence>
<keyword evidence="1 2" id="KW-0808">Transferase</keyword>
<feature type="active site" description="Proton acceptor" evidence="2">
    <location>
        <position position="65"/>
    </location>
</feature>
<organism evidence="3 4">
    <name type="scientific">Sulfurihydrogenibium yellowstonense SS-5</name>
    <dbReference type="NCBI Taxonomy" id="432331"/>
    <lineage>
        <taxon>Bacteria</taxon>
        <taxon>Pseudomonadati</taxon>
        <taxon>Aquificota</taxon>
        <taxon>Aquificia</taxon>
        <taxon>Aquificales</taxon>
        <taxon>Hydrogenothermaceae</taxon>
        <taxon>Sulfurihydrogenibium</taxon>
    </lineage>
</organism>
<dbReference type="InterPro" id="IPR036424">
    <property type="entry name" value="UPP_synth-like_sf"/>
</dbReference>
<gene>
    <name evidence="3" type="primary">uppS</name>
    <name evidence="3" type="ORF">SULYE_1107</name>
</gene>
<dbReference type="Gene3D" id="3.40.1180.10">
    <property type="entry name" value="Decaprenyl diphosphate synthase-like"/>
    <property type="match status" value="1"/>
</dbReference>
<dbReference type="Pfam" id="PF01255">
    <property type="entry name" value="Prenyltransf"/>
    <property type="match status" value="1"/>
</dbReference>
<evidence type="ECO:0000256" key="1">
    <source>
        <dbReference type="ARBA" id="ARBA00022679"/>
    </source>
</evidence>
<feature type="binding site" evidence="2">
    <location>
        <position position="34"/>
    </location>
    <ligand>
        <name>substrate</name>
    </ligand>
</feature>
<comment type="similarity">
    <text evidence="2">Belongs to the UPP synthase family.</text>
</comment>
<feature type="binding site" evidence="2">
    <location>
        <position position="17"/>
    </location>
    <ligand>
        <name>Mg(2+)</name>
        <dbReference type="ChEBI" id="CHEBI:18420"/>
    </ligand>
</feature>
<dbReference type="HAMAP" id="MF_01139">
    <property type="entry name" value="ISPT"/>
    <property type="match status" value="1"/>
</dbReference>
<dbReference type="OrthoDB" id="4191603at2"/>
<keyword evidence="4" id="KW-1185">Reference proteome</keyword>
<dbReference type="GO" id="GO:0016094">
    <property type="term" value="P:polyprenol biosynthetic process"/>
    <property type="evidence" value="ECO:0007669"/>
    <property type="project" value="TreeGrafter"/>
</dbReference>
<comment type="cofactor">
    <cofactor evidence="2">
        <name>Mg(2+)</name>
        <dbReference type="ChEBI" id="CHEBI:18420"/>
    </cofactor>
    <text evidence="2">Binds 2 magnesium ions per subunit.</text>
</comment>
<reference evidence="3 4" key="1">
    <citation type="submission" date="2009-04" db="EMBL/GenBank/DDBJ databases">
        <authorList>
            <person name="Reysenbach A.-L."/>
            <person name="Heidelberg J.F."/>
            <person name="Nelson W.C."/>
        </authorList>
    </citation>
    <scope>NUCLEOTIDE SEQUENCE [LARGE SCALE GENOMIC DNA]</scope>
    <source>
        <strain evidence="3 4">SS-5</strain>
    </source>
</reference>
<feature type="active site" evidence="2">
    <location>
        <position position="17"/>
    </location>
</feature>
<dbReference type="EMBL" id="ABZS01000102">
    <property type="protein sequence ID" value="EEP60393.1"/>
    <property type="molecule type" value="Genomic_DNA"/>
</dbReference>
<evidence type="ECO:0000313" key="3">
    <source>
        <dbReference type="EMBL" id="EEP60393.1"/>
    </source>
</evidence>
<feature type="binding site" evidence="2">
    <location>
        <begin position="62"/>
        <end position="64"/>
    </location>
    <ligand>
        <name>substrate</name>
    </ligand>
</feature>
<dbReference type="InterPro" id="IPR001441">
    <property type="entry name" value="UPP_synth-like"/>
</dbReference>
<dbReference type="GO" id="GO:0000287">
    <property type="term" value="F:magnesium ion binding"/>
    <property type="evidence" value="ECO:0007669"/>
    <property type="project" value="UniProtKB-UniRule"/>
</dbReference>
<dbReference type="GO" id="GO:0045547">
    <property type="term" value="F:ditrans,polycis-polyprenyl diphosphate synthase [(2E,6E)-farnesyl diphosphate specific] activity"/>
    <property type="evidence" value="ECO:0007669"/>
    <property type="project" value="TreeGrafter"/>
</dbReference>
<dbReference type="CDD" id="cd00475">
    <property type="entry name" value="Cis_IPPS"/>
    <property type="match status" value="1"/>
</dbReference>
<feature type="binding site" evidence="2">
    <location>
        <position position="22"/>
    </location>
    <ligand>
        <name>substrate</name>
    </ligand>
</feature>
<feature type="binding site" evidence="2">
    <location>
        <position position="179"/>
    </location>
    <ligand>
        <name>substrate</name>
    </ligand>
</feature>
<feature type="binding site" evidence="2">
    <location>
        <begin position="185"/>
        <end position="187"/>
    </location>
    <ligand>
        <name>substrate</name>
    </ligand>
</feature>
<feature type="binding site" evidence="2">
    <location>
        <position position="68"/>
    </location>
    <ligand>
        <name>substrate</name>
    </ligand>
</feature>
<keyword evidence="2" id="KW-0479">Metal-binding</keyword>
<dbReference type="SUPFAM" id="SSF64005">
    <property type="entry name" value="Undecaprenyl diphosphate synthase"/>
    <property type="match status" value="1"/>
</dbReference>
<comment type="function">
    <text evidence="2">Catalyzes the condensation of isopentenyl diphosphate (IPP) with allylic pyrophosphates generating different type of terpenoids.</text>
</comment>